<protein>
    <submittedName>
        <fullName evidence="2">Uncharacterized protein</fullName>
    </submittedName>
</protein>
<dbReference type="Gramene" id="ONIVA10G00430.1">
    <property type="protein sequence ID" value="ONIVA10G00430.1"/>
    <property type="gene ID" value="ONIVA10G00430"/>
</dbReference>
<dbReference type="Proteomes" id="UP000006591">
    <property type="component" value="Chromosome 10"/>
</dbReference>
<dbReference type="OMA" id="IDGQIRC"/>
<reference evidence="2" key="1">
    <citation type="submission" date="2015-04" db="UniProtKB">
        <authorList>
            <consortium name="EnsemblPlants"/>
        </authorList>
    </citation>
    <scope>IDENTIFICATION</scope>
    <source>
        <strain evidence="2">SL10</strain>
    </source>
</reference>
<reference evidence="2" key="2">
    <citation type="submission" date="2018-04" db="EMBL/GenBank/DDBJ databases">
        <title>OnivRS2 (Oryza nivara Reference Sequence Version 2).</title>
        <authorList>
            <person name="Zhang J."/>
            <person name="Kudrna D."/>
            <person name="Lee S."/>
            <person name="Talag J."/>
            <person name="Rajasekar S."/>
            <person name="Welchert J."/>
            <person name="Hsing Y.-I."/>
            <person name="Wing R.A."/>
        </authorList>
    </citation>
    <scope>NUCLEOTIDE SEQUENCE [LARGE SCALE GENOMIC DNA]</scope>
</reference>
<evidence type="ECO:0000256" key="1">
    <source>
        <dbReference type="SAM" id="MobiDB-lite"/>
    </source>
</evidence>
<feature type="region of interest" description="Disordered" evidence="1">
    <location>
        <begin position="56"/>
        <end position="84"/>
    </location>
</feature>
<organism evidence="2">
    <name type="scientific">Oryza nivara</name>
    <name type="common">Indian wild rice</name>
    <name type="synonym">Oryza sativa f. spontanea</name>
    <dbReference type="NCBI Taxonomy" id="4536"/>
    <lineage>
        <taxon>Eukaryota</taxon>
        <taxon>Viridiplantae</taxon>
        <taxon>Streptophyta</taxon>
        <taxon>Embryophyta</taxon>
        <taxon>Tracheophyta</taxon>
        <taxon>Spermatophyta</taxon>
        <taxon>Magnoliopsida</taxon>
        <taxon>Liliopsida</taxon>
        <taxon>Poales</taxon>
        <taxon>Poaceae</taxon>
        <taxon>BOP clade</taxon>
        <taxon>Oryzoideae</taxon>
        <taxon>Oryzeae</taxon>
        <taxon>Oryzinae</taxon>
        <taxon>Oryza</taxon>
    </lineage>
</organism>
<evidence type="ECO:0000313" key="2">
    <source>
        <dbReference type="EnsemblPlants" id="ONIVA10G00430.1"/>
    </source>
</evidence>
<accession>A0A0E0INV7</accession>
<feature type="region of interest" description="Disordered" evidence="1">
    <location>
        <begin position="1"/>
        <end position="23"/>
    </location>
</feature>
<dbReference type="HOGENOM" id="CLU_864280_0_0_1"/>
<evidence type="ECO:0000313" key="3">
    <source>
        <dbReference type="Proteomes" id="UP000006591"/>
    </source>
</evidence>
<proteinExistence type="predicted"/>
<name>A0A0E0INV7_ORYNI</name>
<sequence>MTPAIPTRALLTPSGRPSTITPPPCSSSLLPSLLYASSPLTPLSAPRAPVAPYTLPSPPPLCRPPHDTTSRSAPCAGRDHATAPAPTTAAAAVAAASDYAHYPRLSPEDVAPPTPPPYHAAAALLGQSLHTMDTVKNVLGKMGKRLGEAARKTESLNARDYPRRFPLLLEPLRRSTRDAGLAPTGHCSAEPPPRSHVLPIRARHAGPSLSPPAPSLSNVPPNILRDAWELVIWGLLQDGGISLRSSLLDQLLFGTPHSSCCVLVHNTVPPPTPQPDRPVKHPLCRCNPQSSQIDGQIRCTGQKNGLLSCRPSWQLNQYCLQALRKDMAICESSIDIIKVTAASVVPDMMLD</sequence>
<keyword evidence="3" id="KW-1185">Reference proteome</keyword>
<dbReference type="AlphaFoldDB" id="A0A0E0INV7"/>
<dbReference type="EnsemblPlants" id="ONIVA10G00430.1">
    <property type="protein sequence ID" value="ONIVA10G00430.1"/>
    <property type="gene ID" value="ONIVA10G00430"/>
</dbReference>